<dbReference type="NCBIfam" id="TIGR00593">
    <property type="entry name" value="pola"/>
    <property type="match status" value="1"/>
</dbReference>
<dbReference type="InterPro" id="IPR001098">
    <property type="entry name" value="DNA-dir_DNA_pol_A_palm_dom"/>
</dbReference>
<dbReference type="InterPro" id="IPR036279">
    <property type="entry name" value="5-3_exonuclease_C_sf"/>
</dbReference>
<evidence type="ECO:0000256" key="8">
    <source>
        <dbReference type="ARBA" id="ARBA00022722"/>
    </source>
</evidence>
<dbReference type="InterPro" id="IPR018320">
    <property type="entry name" value="DNA_polymerase_1"/>
</dbReference>
<dbReference type="CDD" id="cd06140">
    <property type="entry name" value="DNA_polA_I_Bacillus_like_exo"/>
    <property type="match status" value="1"/>
</dbReference>
<keyword evidence="5 17" id="KW-0808">Transferase</keyword>
<evidence type="ECO:0000256" key="16">
    <source>
        <dbReference type="NCBIfam" id="TIGR00593"/>
    </source>
</evidence>
<dbReference type="CDD" id="cd09898">
    <property type="entry name" value="H3TH_53EXO"/>
    <property type="match status" value="1"/>
</dbReference>
<dbReference type="PANTHER" id="PTHR10133">
    <property type="entry name" value="DNA POLYMERASE I"/>
    <property type="match status" value="1"/>
</dbReference>
<dbReference type="InterPro" id="IPR019760">
    <property type="entry name" value="DNA-dir_DNA_pol_A_CS"/>
</dbReference>
<dbReference type="PROSITE" id="PS00447">
    <property type="entry name" value="DNA_POLYMERASE_A"/>
    <property type="match status" value="1"/>
</dbReference>
<evidence type="ECO:0000256" key="12">
    <source>
        <dbReference type="ARBA" id="ARBA00022932"/>
    </source>
</evidence>
<evidence type="ECO:0000256" key="2">
    <source>
        <dbReference type="ARBA" id="ARBA00011541"/>
    </source>
</evidence>
<comment type="catalytic activity">
    <reaction evidence="15 17">
        <text>DNA(n) + a 2'-deoxyribonucleoside 5'-triphosphate = DNA(n+1) + diphosphate</text>
        <dbReference type="Rhea" id="RHEA:22508"/>
        <dbReference type="Rhea" id="RHEA-COMP:17339"/>
        <dbReference type="Rhea" id="RHEA-COMP:17340"/>
        <dbReference type="ChEBI" id="CHEBI:33019"/>
        <dbReference type="ChEBI" id="CHEBI:61560"/>
        <dbReference type="ChEBI" id="CHEBI:173112"/>
        <dbReference type="EC" id="2.7.7.7"/>
    </reaction>
</comment>
<protein>
    <recommendedName>
        <fullName evidence="4 16">DNA polymerase I</fullName>
        <ecNumber evidence="3 16">2.7.7.7</ecNumber>
    </recommendedName>
</protein>
<keyword evidence="14 17" id="KW-0234">DNA repair</keyword>
<evidence type="ECO:0000256" key="7">
    <source>
        <dbReference type="ARBA" id="ARBA00022705"/>
    </source>
</evidence>
<dbReference type="InterPro" id="IPR002562">
    <property type="entry name" value="3'-5'_exonuclease_dom"/>
</dbReference>
<evidence type="ECO:0000256" key="4">
    <source>
        <dbReference type="ARBA" id="ARBA00020311"/>
    </source>
</evidence>
<dbReference type="FunFam" id="3.40.50.1010:FF:000001">
    <property type="entry name" value="DNA polymerase I"/>
    <property type="match status" value="1"/>
</dbReference>
<comment type="subunit">
    <text evidence="2 17">Single-chain monomer with multiple functions.</text>
</comment>
<dbReference type="Gene3D" id="3.30.70.370">
    <property type="match status" value="1"/>
</dbReference>
<dbReference type="Pfam" id="PF22619">
    <property type="entry name" value="DNA_polI_exo1"/>
    <property type="match status" value="1"/>
</dbReference>
<dbReference type="Gene3D" id="1.10.150.20">
    <property type="entry name" value="5' to 3' exonuclease, C-terminal subdomain"/>
    <property type="match status" value="2"/>
</dbReference>
<dbReference type="Pfam" id="PF00476">
    <property type="entry name" value="DNA_pol_A"/>
    <property type="match status" value="1"/>
</dbReference>
<comment type="similarity">
    <text evidence="1 17">Belongs to the DNA polymerase type-A family.</text>
</comment>
<dbReference type="InterPro" id="IPR012337">
    <property type="entry name" value="RNaseH-like_sf"/>
</dbReference>
<dbReference type="FunFam" id="1.20.1060.10:FF:000001">
    <property type="entry name" value="DNA polymerase I"/>
    <property type="match status" value="1"/>
</dbReference>
<dbReference type="Pfam" id="PF01367">
    <property type="entry name" value="5_3_exonuc"/>
    <property type="match status" value="1"/>
</dbReference>
<dbReference type="GO" id="GO:0008409">
    <property type="term" value="F:5'-3' exonuclease activity"/>
    <property type="evidence" value="ECO:0007669"/>
    <property type="project" value="InterPro"/>
</dbReference>
<dbReference type="CDD" id="cd09859">
    <property type="entry name" value="PIN_53EXO"/>
    <property type="match status" value="1"/>
</dbReference>
<dbReference type="SMART" id="SM00474">
    <property type="entry name" value="35EXOc"/>
    <property type="match status" value="1"/>
</dbReference>
<gene>
    <name evidence="17" type="primary">polA</name>
</gene>
<dbReference type="Gene3D" id="1.20.1060.10">
    <property type="entry name" value="Taq DNA Polymerase, Chain T, domain 4"/>
    <property type="match status" value="1"/>
</dbReference>
<accession>D2KVC2</accession>
<evidence type="ECO:0000256" key="14">
    <source>
        <dbReference type="ARBA" id="ARBA00023204"/>
    </source>
</evidence>
<dbReference type="GO" id="GO:0006302">
    <property type="term" value="P:double-strand break repair"/>
    <property type="evidence" value="ECO:0007669"/>
    <property type="project" value="TreeGrafter"/>
</dbReference>
<evidence type="ECO:0000256" key="10">
    <source>
        <dbReference type="ARBA" id="ARBA00022801"/>
    </source>
</evidence>
<dbReference type="InterPro" id="IPR036397">
    <property type="entry name" value="RNaseH_sf"/>
</dbReference>
<dbReference type="SUPFAM" id="SSF47807">
    <property type="entry name" value="5' to 3' exonuclease, C-terminal subdomain"/>
    <property type="match status" value="1"/>
</dbReference>
<dbReference type="Gene3D" id="3.40.50.1010">
    <property type="entry name" value="5'-nuclease"/>
    <property type="match status" value="1"/>
</dbReference>
<evidence type="ECO:0000259" key="18">
    <source>
        <dbReference type="SMART" id="SM00474"/>
    </source>
</evidence>
<dbReference type="SMART" id="SM00475">
    <property type="entry name" value="53EXOc"/>
    <property type="match status" value="1"/>
</dbReference>
<dbReference type="InterPro" id="IPR002421">
    <property type="entry name" value="5-3_exonuclease"/>
</dbReference>
<keyword evidence="8" id="KW-0540">Nuclease</keyword>
<proteinExistence type="inferred from homology"/>
<sequence length="924" mass="103968">MLIITQHHRSLGNLLGFFKLGWLASLQKQWLEGAKPALLCYNKAMENKNKLLLIDGSSVAFRAFFALYNQIDRFKNHSGLHTNAIYGFHLMLDHMMKRVQPTHVLVAFDAGKTTFRTEMYADYKAGRAKTPDEFREQFPYIREMLTALGIAYYELEHYEADDIIGTLDKMAERTEVPFDVTIVSGDKDLIQLTDENTVVEISKKGVAEFEEFTPAYLMEKMGLTPNQFIDLKALMGDKSDNIPGVTKIGEKTGLKLLHEFGSLEGIYEHVEGFKASKMKENLINDRDQAFLSKTLATINTASPITIGLDDIVYNGPDVASLSQFYDEMDFVQLKKGLASQMPQEPVAAISYQEVTNVSADLFSAEDIFYFETLRDNYHREAIIGFAWGHGEQIYASTDLSLLATDSFKQVFQKPIATYDFKRSKVLLSHLGIELVAPSYDARLANYLLSTVEDNELSTIARIFTDISLEEDDTVYGKGAKRAVPDKDVLLEHLARKVKVLLDSKSQMLDKLTAHEQLDLYQNIELPLANVLAKMEIEGIKVNRATLQDMAEQNKVIIEALTQEIYDMAGQEFNINSPKQLGSILFEKMQLPLEMTKKTKTGYSTAVDVLERLAPIAPIVAKILDYRQITKLQSTYVIGLQDYILADGKIHTRYVQDLTQTGRLSSVDPNLQNIPIRLEQGRLIRKAFTPSQEDAVLLSSDYSQIELRVLAHISGDEHLIAAFNEGADIHTSTAMRVFGIDKAEDVTANDRRNAKAVNFGIVYGISDFGLSNNLGITRKQAKSYIDTYFERYPGIKAYMENVVREAKDKGYVETLFKRRRELPDINSRNFNVRSFAERTAINSPIQGSAADILKIAMINLDNALQAGGFKAKMLLQVHDEIVLEVPNDELTAIKKLVKDTMEAAVDLAVPLRADENAGQSWYEAK</sequence>
<dbReference type="InterPro" id="IPR002298">
    <property type="entry name" value="DNA_polymerase_A"/>
</dbReference>
<name>D2KVC2_STREQ</name>
<keyword evidence="12 17" id="KW-0239">DNA-directed DNA polymerase</keyword>
<keyword evidence="10" id="KW-0378">Hydrolase</keyword>
<dbReference type="GO" id="GO:0003887">
    <property type="term" value="F:DNA-directed DNA polymerase activity"/>
    <property type="evidence" value="ECO:0007669"/>
    <property type="project" value="UniProtKB-UniRule"/>
</dbReference>
<evidence type="ECO:0000256" key="15">
    <source>
        <dbReference type="ARBA" id="ARBA00049244"/>
    </source>
</evidence>
<keyword evidence="13 17" id="KW-0238">DNA-binding</keyword>
<dbReference type="InterPro" id="IPR043502">
    <property type="entry name" value="DNA/RNA_pol_sf"/>
</dbReference>
<feature type="domain" description="5'-3' exonuclease" evidence="19">
    <location>
        <begin position="49"/>
        <end position="314"/>
    </location>
</feature>
<evidence type="ECO:0000256" key="17">
    <source>
        <dbReference type="RuleBase" id="RU004460"/>
    </source>
</evidence>
<evidence type="ECO:0000259" key="20">
    <source>
        <dbReference type="SMART" id="SM00482"/>
    </source>
</evidence>
<feature type="domain" description="3'-5' exonuclease" evidence="18">
    <location>
        <begin position="345"/>
        <end position="512"/>
    </location>
</feature>
<dbReference type="CDD" id="cd08637">
    <property type="entry name" value="DNA_pol_A_pol_I_C"/>
    <property type="match status" value="1"/>
</dbReference>
<evidence type="ECO:0000256" key="11">
    <source>
        <dbReference type="ARBA" id="ARBA00022839"/>
    </source>
</evidence>
<organism evidence="21">
    <name type="scientific">Streptococcus dysgalactiae subsp. equisimilis</name>
    <name type="common">Streptococcus equisimilis</name>
    <dbReference type="NCBI Taxonomy" id="119602"/>
    <lineage>
        <taxon>Bacteria</taxon>
        <taxon>Bacillati</taxon>
        <taxon>Bacillota</taxon>
        <taxon>Bacilli</taxon>
        <taxon>Lactobacillales</taxon>
        <taxon>Streptococcaceae</taxon>
        <taxon>Streptococcus</taxon>
    </lineage>
</organism>
<evidence type="ECO:0000313" key="21">
    <source>
        <dbReference type="EMBL" id="BAI63340.1"/>
    </source>
</evidence>
<dbReference type="GO" id="GO:0003677">
    <property type="term" value="F:DNA binding"/>
    <property type="evidence" value="ECO:0007669"/>
    <property type="project" value="UniProtKB-UniRule"/>
</dbReference>
<dbReference type="NCBIfam" id="NF004397">
    <property type="entry name" value="PRK05755.1"/>
    <property type="match status" value="1"/>
</dbReference>
<dbReference type="SUPFAM" id="SSF56672">
    <property type="entry name" value="DNA/RNA polymerases"/>
    <property type="match status" value="1"/>
</dbReference>
<dbReference type="Gene3D" id="3.30.420.10">
    <property type="entry name" value="Ribonuclease H-like superfamily/Ribonuclease H"/>
    <property type="match status" value="1"/>
</dbReference>
<evidence type="ECO:0000256" key="3">
    <source>
        <dbReference type="ARBA" id="ARBA00012417"/>
    </source>
</evidence>
<feature type="domain" description="DNA-directed DNA polymerase family A palm" evidence="20">
    <location>
        <begin position="680"/>
        <end position="888"/>
    </location>
</feature>
<dbReference type="InterPro" id="IPR054690">
    <property type="entry name" value="DNA_polI_exonuclease"/>
</dbReference>
<dbReference type="InterPro" id="IPR020046">
    <property type="entry name" value="5-3_exonucl_a-hlix_arch_N"/>
</dbReference>
<dbReference type="GO" id="GO:0008408">
    <property type="term" value="F:3'-5' exonuclease activity"/>
    <property type="evidence" value="ECO:0007669"/>
    <property type="project" value="InterPro"/>
</dbReference>
<keyword evidence="9 17" id="KW-0227">DNA damage</keyword>
<dbReference type="InterPro" id="IPR008918">
    <property type="entry name" value="HhH2"/>
</dbReference>
<keyword evidence="7 17" id="KW-0235">DNA replication</keyword>
<dbReference type="FunFam" id="1.10.150.20:FF:000003">
    <property type="entry name" value="DNA polymerase I"/>
    <property type="match status" value="1"/>
</dbReference>
<dbReference type="SMART" id="SM00279">
    <property type="entry name" value="HhH2"/>
    <property type="match status" value="1"/>
</dbReference>
<evidence type="ECO:0000256" key="6">
    <source>
        <dbReference type="ARBA" id="ARBA00022695"/>
    </source>
</evidence>
<dbReference type="InterPro" id="IPR020045">
    <property type="entry name" value="DNA_polI_H3TH"/>
</dbReference>
<reference evidence="21" key="1">
    <citation type="journal article" date="2012" name="BMC Genomics">
        <title>Evolutionary paths of streptococcal and staphylococcal superantigens.</title>
        <authorList>
            <person name="Okumura K."/>
            <person name="Shimomura Y."/>
            <person name="Yamagata Murayama S."/>
            <person name="Yagi J."/>
            <person name="Ubukata K."/>
            <person name="Kirikae T."/>
            <person name="Miyoshi-Akiyama T."/>
        </authorList>
    </citation>
    <scope>NUCLEOTIDE SEQUENCE</scope>
    <source>
        <strain evidence="21">GGS_118</strain>
    </source>
</reference>
<evidence type="ECO:0000256" key="1">
    <source>
        <dbReference type="ARBA" id="ARBA00007705"/>
    </source>
</evidence>
<dbReference type="AlphaFoldDB" id="D2KVC2"/>
<dbReference type="EC" id="2.7.7.7" evidence="3 16"/>
<dbReference type="PRINTS" id="PR00868">
    <property type="entry name" value="DNAPOLI"/>
</dbReference>
<dbReference type="InterPro" id="IPR029060">
    <property type="entry name" value="PIN-like_dom_sf"/>
</dbReference>
<evidence type="ECO:0000256" key="13">
    <source>
        <dbReference type="ARBA" id="ARBA00023125"/>
    </source>
</evidence>
<dbReference type="SUPFAM" id="SSF53098">
    <property type="entry name" value="Ribonuclease H-like"/>
    <property type="match status" value="1"/>
</dbReference>
<evidence type="ECO:0000256" key="9">
    <source>
        <dbReference type="ARBA" id="ARBA00022763"/>
    </source>
</evidence>
<dbReference type="SUPFAM" id="SSF88723">
    <property type="entry name" value="PIN domain-like"/>
    <property type="match status" value="1"/>
</dbReference>
<keyword evidence="6 17" id="KW-0548">Nucleotidyltransferase</keyword>
<evidence type="ECO:0000259" key="19">
    <source>
        <dbReference type="SMART" id="SM00475"/>
    </source>
</evidence>
<keyword evidence="11" id="KW-0269">Exonuclease</keyword>
<dbReference type="EMBL" id="AB479807">
    <property type="protein sequence ID" value="BAI63340.1"/>
    <property type="molecule type" value="Genomic_DNA"/>
</dbReference>
<evidence type="ECO:0000256" key="5">
    <source>
        <dbReference type="ARBA" id="ARBA00022679"/>
    </source>
</evidence>
<dbReference type="SMART" id="SM00482">
    <property type="entry name" value="POLAc"/>
    <property type="match status" value="1"/>
</dbReference>
<dbReference type="FunFam" id="1.10.150.20:FF:000002">
    <property type="entry name" value="DNA polymerase I"/>
    <property type="match status" value="1"/>
</dbReference>
<dbReference type="PANTHER" id="PTHR10133:SF27">
    <property type="entry name" value="DNA POLYMERASE NU"/>
    <property type="match status" value="1"/>
</dbReference>
<dbReference type="GO" id="GO:0006261">
    <property type="term" value="P:DNA-templated DNA replication"/>
    <property type="evidence" value="ECO:0007669"/>
    <property type="project" value="UniProtKB-UniRule"/>
</dbReference>
<dbReference type="Pfam" id="PF02739">
    <property type="entry name" value="5_3_exonuc_N"/>
    <property type="match status" value="1"/>
</dbReference>